<feature type="transmembrane region" description="Helical" evidence="7">
    <location>
        <begin position="105"/>
        <end position="124"/>
    </location>
</feature>
<evidence type="ECO:0000256" key="2">
    <source>
        <dbReference type="ARBA" id="ARBA00022448"/>
    </source>
</evidence>
<organism evidence="10 11">
    <name type="scientific">Cotesia glomerata</name>
    <name type="common">Lepidopteran parasitic wasp</name>
    <name type="synonym">Apanteles glomeratus</name>
    <dbReference type="NCBI Taxonomy" id="32391"/>
    <lineage>
        <taxon>Eukaryota</taxon>
        <taxon>Metazoa</taxon>
        <taxon>Ecdysozoa</taxon>
        <taxon>Arthropoda</taxon>
        <taxon>Hexapoda</taxon>
        <taxon>Insecta</taxon>
        <taxon>Pterygota</taxon>
        <taxon>Neoptera</taxon>
        <taxon>Endopterygota</taxon>
        <taxon>Hymenoptera</taxon>
        <taxon>Apocrita</taxon>
        <taxon>Ichneumonoidea</taxon>
        <taxon>Braconidae</taxon>
        <taxon>Microgastrinae</taxon>
        <taxon>Cotesia</taxon>
    </lineage>
</organism>
<dbReference type="SUPFAM" id="SSF57625">
    <property type="entry name" value="Invertebrate chitin-binding proteins"/>
    <property type="match status" value="1"/>
</dbReference>
<feature type="domain" description="Major facilitator superfamily (MFS) profile" evidence="8">
    <location>
        <begin position="37"/>
        <end position="488"/>
    </location>
</feature>
<name>A0AAV7IIY8_COTGL</name>
<dbReference type="InterPro" id="IPR020846">
    <property type="entry name" value="MFS_dom"/>
</dbReference>
<dbReference type="GO" id="GO:0022857">
    <property type="term" value="F:transmembrane transporter activity"/>
    <property type="evidence" value="ECO:0007669"/>
    <property type="project" value="InterPro"/>
</dbReference>
<dbReference type="GO" id="GO:0012505">
    <property type="term" value="C:endomembrane system"/>
    <property type="evidence" value="ECO:0007669"/>
    <property type="project" value="UniProtKB-SubCell"/>
</dbReference>
<dbReference type="InterPro" id="IPR011701">
    <property type="entry name" value="MFS"/>
</dbReference>
<dbReference type="GO" id="GO:0005765">
    <property type="term" value="C:lysosomal membrane"/>
    <property type="evidence" value="ECO:0007669"/>
    <property type="project" value="TreeGrafter"/>
</dbReference>
<dbReference type="InterPro" id="IPR036508">
    <property type="entry name" value="Chitin-bd_dom_sf"/>
</dbReference>
<evidence type="ECO:0000259" key="8">
    <source>
        <dbReference type="PROSITE" id="PS50850"/>
    </source>
</evidence>
<dbReference type="Pfam" id="PF07690">
    <property type="entry name" value="MFS_1"/>
    <property type="match status" value="1"/>
</dbReference>
<dbReference type="GO" id="GO:0005576">
    <property type="term" value="C:extracellular region"/>
    <property type="evidence" value="ECO:0007669"/>
    <property type="project" value="InterPro"/>
</dbReference>
<keyword evidence="3 7" id="KW-0812">Transmembrane</keyword>
<dbReference type="PROSITE" id="PS50940">
    <property type="entry name" value="CHIT_BIND_II"/>
    <property type="match status" value="1"/>
</dbReference>
<evidence type="ECO:0000256" key="1">
    <source>
        <dbReference type="ARBA" id="ARBA00004127"/>
    </source>
</evidence>
<evidence type="ECO:0000313" key="10">
    <source>
        <dbReference type="EMBL" id="KAH0551921.1"/>
    </source>
</evidence>
<dbReference type="PROSITE" id="PS50850">
    <property type="entry name" value="MFS"/>
    <property type="match status" value="1"/>
</dbReference>
<feature type="transmembrane region" description="Helical" evidence="7">
    <location>
        <begin position="463"/>
        <end position="483"/>
    </location>
</feature>
<gene>
    <name evidence="10" type="ORF">KQX54_003032</name>
</gene>
<sequence>MECLPCVKLLRSSERKRKLRVDDDLETVEERTERWRSIYVIYFTMFLMSLAFSIVLTGVWPYLDKLDPSVHKEFIGYVVAANPFGQMLFSPIIGWWGNKRGSVRLPLLLTLALFVIASVIYSTLEIIPGDKKTWMVAARFIVGVSSANIAVARSYLSAATKLAERTKAVSMVSLAQVLGFVVGPGLQAAVTPLGDTGFTIWGLPFNMYTMSGWINVFFGVLNFIFILPWVFTEHKIAAREAMRDQGKASEKEAWKAIKPDYVAAWTLICAFIILVFNFVLLETLGTPLTMDQFAWTKKESLYYMGIVMSVGAVIACIVFVIIEPLCKRFDERRVMIWGGFLVMVIGRIICIPLPSTDPPIIAERELINNASLSSNGTEIVGCPSDQEWCRYTPAMTVIQFIIGYGFTTIGYPVGVTLVQTIFTKVLGPRPQGLWMGIMTGAGCVARVLGPVFVGFIYTRWGTYHTFGITGLTLVIAMIWLQAVSKRLSTKSSYLGVASSPEAAELPKEVEMQGVVSGNLSGPEVINLTGDKCESNNGVVQNDESKAFIGDKNTHRFNLTLGRGVENKIKKLRGDLGEESDEDEDVVRIQWEGNGNFGKKFSVLSDIDSAESGIPWPILQPPFYYYSSSINDFDRENLSREDQKRLEENSGERNKSNTVKKLRIYEITGPGRRDEKFGENLGNIQRKDSGKIDQESWKNFKKTESGNYGEERNFGKNRSIGNLGEFDNNDNVRKLNEYFERKDNFERWKFGEGNFGKGNRRNFGNQSESNSDNFGNGRNLKVLKVGENFEHRNYGNDKNLKVFNANENFEHRKFGNDQNLKVLKVDENLGNQNFDSGENFKILNGDKHFENDKNMKFDENLERKNFGIDRNLKVFNADGNFENRNFGNDQNFKILNSDKNFENDKNMKFDENLERQNFGIDRNLKVFNNENFEHRNFGNDKNWKVLKVDQNSDNDKNFKILNNDKNFENDKNKKFDENLERTNFGIGRNLKVLKIDEKEMQNNGNFGNKNLKVVKIGENILPVHIRNFGNTEDIIKAHNVQILSRPRDWFDGIKKSDDRIKNESDFGGVKRPKDFENNREIDDDQNKSEETDGAVKETIWDPSKTDVNIKKLRPMQSLSVIRPLEGSQFPRGNRKYQNSEEVSERRNWEFSRDGHLRRKEFQRVNHFKYLDSHSKYGAIPGIPGRDYPVNTEYNQRATKKFLCPTHTDTHIYIADRSSRCQVFYVCYGSNSGVQMVCPDGTLFNQQLQVCDWWFNVIC</sequence>
<keyword evidence="11" id="KW-1185">Reference proteome</keyword>
<evidence type="ECO:0000256" key="4">
    <source>
        <dbReference type="ARBA" id="ARBA00022989"/>
    </source>
</evidence>
<evidence type="ECO:0000256" key="7">
    <source>
        <dbReference type="SAM" id="Phobius"/>
    </source>
</evidence>
<evidence type="ECO:0000313" key="11">
    <source>
        <dbReference type="Proteomes" id="UP000826195"/>
    </source>
</evidence>
<keyword evidence="2" id="KW-0813">Transport</keyword>
<dbReference type="CDD" id="cd17326">
    <property type="entry name" value="MFS_MFSD8"/>
    <property type="match status" value="1"/>
</dbReference>
<dbReference type="Gene3D" id="2.170.140.10">
    <property type="entry name" value="Chitin binding domain"/>
    <property type="match status" value="1"/>
</dbReference>
<feature type="compositionally biased region" description="Basic and acidic residues" evidence="6">
    <location>
        <begin position="1070"/>
        <end position="1093"/>
    </location>
</feature>
<proteinExistence type="predicted"/>
<reference evidence="10 11" key="1">
    <citation type="journal article" date="2021" name="J. Hered.">
        <title>A chromosome-level genome assembly of the parasitoid wasp, Cotesia glomerata (Hymenoptera: Braconidae).</title>
        <authorList>
            <person name="Pinto B.J."/>
            <person name="Weis J.J."/>
            <person name="Gamble T."/>
            <person name="Ode P.J."/>
            <person name="Paul R."/>
            <person name="Zaspel J.M."/>
        </authorList>
    </citation>
    <scope>NUCLEOTIDE SEQUENCE [LARGE SCALE GENOMIC DNA]</scope>
    <source>
        <strain evidence="10">CgM1</strain>
    </source>
</reference>
<feature type="transmembrane region" description="Helical" evidence="7">
    <location>
        <begin position="434"/>
        <end position="457"/>
    </location>
</feature>
<feature type="region of interest" description="Disordered" evidence="6">
    <location>
        <begin position="1060"/>
        <end position="1093"/>
    </location>
</feature>
<comment type="subcellular location">
    <subcellularLocation>
        <location evidence="1">Endomembrane system</location>
        <topology evidence="1">Multi-pass membrane protein</topology>
    </subcellularLocation>
</comment>
<feature type="compositionally biased region" description="Basic and acidic residues" evidence="6">
    <location>
        <begin position="702"/>
        <end position="713"/>
    </location>
</feature>
<comment type="caution">
    <text evidence="10">The sequence shown here is derived from an EMBL/GenBank/DDBJ whole genome shotgun (WGS) entry which is preliminary data.</text>
</comment>
<feature type="transmembrane region" description="Helical" evidence="7">
    <location>
        <begin position="39"/>
        <end position="62"/>
    </location>
</feature>
<feature type="transmembrane region" description="Helical" evidence="7">
    <location>
        <begin position="401"/>
        <end position="422"/>
    </location>
</feature>
<protein>
    <submittedName>
        <fullName evidence="10">Uncharacterized protein</fullName>
    </submittedName>
</protein>
<evidence type="ECO:0000256" key="3">
    <source>
        <dbReference type="ARBA" id="ARBA00022692"/>
    </source>
</evidence>
<dbReference type="GO" id="GO:0008061">
    <property type="term" value="F:chitin binding"/>
    <property type="evidence" value="ECO:0007669"/>
    <property type="project" value="InterPro"/>
</dbReference>
<feature type="domain" description="Chitin-binding type-2" evidence="9">
    <location>
        <begin position="1199"/>
        <end position="1257"/>
    </location>
</feature>
<feature type="compositionally biased region" description="Polar residues" evidence="6">
    <location>
        <begin position="765"/>
        <end position="775"/>
    </location>
</feature>
<feature type="transmembrane region" description="Helical" evidence="7">
    <location>
        <begin position="261"/>
        <end position="281"/>
    </location>
</feature>
<dbReference type="AlphaFoldDB" id="A0AAV7IIY8"/>
<dbReference type="Proteomes" id="UP000826195">
    <property type="component" value="Unassembled WGS sequence"/>
</dbReference>
<dbReference type="SUPFAM" id="SSF103473">
    <property type="entry name" value="MFS general substrate transporter"/>
    <property type="match status" value="1"/>
</dbReference>
<keyword evidence="4 7" id="KW-1133">Transmembrane helix</keyword>
<dbReference type="PANTHER" id="PTHR23510">
    <property type="entry name" value="INNER MEMBRANE TRANSPORT PROTEIN YAJR"/>
    <property type="match status" value="1"/>
</dbReference>
<evidence type="ECO:0000259" key="9">
    <source>
        <dbReference type="PROSITE" id="PS50940"/>
    </source>
</evidence>
<accession>A0AAV7IIY8</accession>
<dbReference type="InterPro" id="IPR002557">
    <property type="entry name" value="Chitin-bd_dom"/>
</dbReference>
<dbReference type="InterPro" id="IPR036259">
    <property type="entry name" value="MFS_trans_sf"/>
</dbReference>
<dbReference type="EMBL" id="JAHXZJ010001492">
    <property type="protein sequence ID" value="KAH0551921.1"/>
    <property type="molecule type" value="Genomic_DNA"/>
</dbReference>
<feature type="region of interest" description="Disordered" evidence="6">
    <location>
        <begin position="755"/>
        <end position="776"/>
    </location>
</feature>
<dbReference type="Pfam" id="PF01607">
    <property type="entry name" value="CBM_14"/>
    <property type="match status" value="1"/>
</dbReference>
<evidence type="ECO:0000256" key="6">
    <source>
        <dbReference type="SAM" id="MobiDB-lite"/>
    </source>
</evidence>
<feature type="transmembrane region" description="Helical" evidence="7">
    <location>
        <begin position="74"/>
        <end position="93"/>
    </location>
</feature>
<feature type="region of interest" description="Disordered" evidence="6">
    <location>
        <begin position="702"/>
        <end position="726"/>
    </location>
</feature>
<feature type="transmembrane region" description="Helical" evidence="7">
    <location>
        <begin position="210"/>
        <end position="231"/>
    </location>
</feature>
<feature type="transmembrane region" description="Helical" evidence="7">
    <location>
        <begin position="136"/>
        <end position="156"/>
    </location>
</feature>
<dbReference type="PANTHER" id="PTHR23510:SF3">
    <property type="entry name" value="MAJOR FACILITATOR SUPERFAMILY DOMAIN-CONTAINING PROTEIN 8"/>
    <property type="match status" value="1"/>
</dbReference>
<feature type="transmembrane region" description="Helical" evidence="7">
    <location>
        <begin position="301"/>
        <end position="322"/>
    </location>
</feature>
<dbReference type="SMART" id="SM00494">
    <property type="entry name" value="ChtBD2"/>
    <property type="match status" value="1"/>
</dbReference>
<feature type="transmembrane region" description="Helical" evidence="7">
    <location>
        <begin position="168"/>
        <end position="190"/>
    </location>
</feature>
<dbReference type="InterPro" id="IPR051068">
    <property type="entry name" value="MFS_Domain-Containing_Protein"/>
</dbReference>
<dbReference type="Gene3D" id="1.20.1250.20">
    <property type="entry name" value="MFS general substrate transporter like domains"/>
    <property type="match status" value="1"/>
</dbReference>
<evidence type="ECO:0000256" key="5">
    <source>
        <dbReference type="ARBA" id="ARBA00023136"/>
    </source>
</evidence>
<keyword evidence="5 7" id="KW-0472">Membrane</keyword>